<evidence type="ECO:0000256" key="6">
    <source>
        <dbReference type="ARBA" id="ARBA00023180"/>
    </source>
</evidence>
<evidence type="ECO:0000256" key="4">
    <source>
        <dbReference type="ARBA" id="ARBA00022670"/>
    </source>
</evidence>
<dbReference type="OrthoDB" id="443318at2759"/>
<dbReference type="GO" id="GO:0006508">
    <property type="term" value="P:proteolysis"/>
    <property type="evidence" value="ECO:0007669"/>
    <property type="project" value="UniProtKB-KW"/>
</dbReference>
<dbReference type="EMBL" id="JH930468">
    <property type="protein sequence ID" value="EKM61775.1"/>
    <property type="molecule type" value="Genomic_DNA"/>
</dbReference>
<comment type="similarity">
    <text evidence="1">Belongs to the peptidase S10 family.</text>
</comment>
<evidence type="ECO:0000313" key="9">
    <source>
        <dbReference type="Proteomes" id="UP000008370"/>
    </source>
</evidence>
<dbReference type="InterPro" id="IPR029058">
    <property type="entry name" value="AB_hydrolase_fold"/>
</dbReference>
<keyword evidence="6" id="KW-0325">Glycoprotein</keyword>
<organism evidence="8 9">
    <name type="scientific">Phanerochaete carnosa (strain HHB-10118-sp)</name>
    <name type="common">White-rot fungus</name>
    <name type="synonym">Peniophora carnosa</name>
    <dbReference type="NCBI Taxonomy" id="650164"/>
    <lineage>
        <taxon>Eukaryota</taxon>
        <taxon>Fungi</taxon>
        <taxon>Dikarya</taxon>
        <taxon>Basidiomycota</taxon>
        <taxon>Agaricomycotina</taxon>
        <taxon>Agaricomycetes</taxon>
        <taxon>Polyporales</taxon>
        <taxon>Phanerochaetaceae</taxon>
        <taxon>Phanerochaete</taxon>
    </lineage>
</organism>
<dbReference type="EC" id="3.4.16.5" evidence="2"/>
<protein>
    <recommendedName>
        <fullName evidence="2">carboxypeptidase C</fullName>
        <ecNumber evidence="2">3.4.16.5</ecNumber>
    </recommendedName>
</protein>
<keyword evidence="3" id="KW-0121">Carboxypeptidase</keyword>
<dbReference type="GO" id="GO:0004185">
    <property type="term" value="F:serine-type carboxypeptidase activity"/>
    <property type="evidence" value="ECO:0007669"/>
    <property type="project" value="UniProtKB-EC"/>
</dbReference>
<dbReference type="RefSeq" id="XP_007391175.1">
    <property type="nucleotide sequence ID" value="XM_007391113.1"/>
</dbReference>
<dbReference type="KEGG" id="pco:PHACADRAFT_190964"/>
<accession>K5WQM1</accession>
<gene>
    <name evidence="8" type="ORF">PHACADRAFT_190964</name>
</gene>
<feature type="signal peptide" evidence="7">
    <location>
        <begin position="1"/>
        <end position="27"/>
    </location>
</feature>
<feature type="chain" id="PRO_5003885752" description="carboxypeptidase C" evidence="7">
    <location>
        <begin position="28"/>
        <end position="485"/>
    </location>
</feature>
<keyword evidence="4" id="KW-0645">Protease</keyword>
<dbReference type="GeneID" id="18910715"/>
<evidence type="ECO:0000256" key="1">
    <source>
        <dbReference type="ARBA" id="ARBA00009431"/>
    </source>
</evidence>
<dbReference type="GO" id="GO:0000324">
    <property type="term" value="C:fungal-type vacuole"/>
    <property type="evidence" value="ECO:0007669"/>
    <property type="project" value="TreeGrafter"/>
</dbReference>
<dbReference type="Proteomes" id="UP000008370">
    <property type="component" value="Unassembled WGS sequence"/>
</dbReference>
<dbReference type="SUPFAM" id="SSF53474">
    <property type="entry name" value="alpha/beta-Hydrolases"/>
    <property type="match status" value="1"/>
</dbReference>
<proteinExistence type="inferred from homology"/>
<dbReference type="PANTHER" id="PTHR11802">
    <property type="entry name" value="SERINE PROTEASE FAMILY S10 SERINE CARBOXYPEPTIDASE"/>
    <property type="match status" value="1"/>
</dbReference>
<dbReference type="InParanoid" id="K5WQM1"/>
<dbReference type="Gene3D" id="1.10.287.410">
    <property type="match status" value="1"/>
</dbReference>
<evidence type="ECO:0000256" key="2">
    <source>
        <dbReference type="ARBA" id="ARBA00012446"/>
    </source>
</evidence>
<dbReference type="InterPro" id="IPR001563">
    <property type="entry name" value="Peptidase_S10"/>
</dbReference>
<keyword evidence="9" id="KW-1185">Reference proteome</keyword>
<keyword evidence="5" id="KW-0378">Hydrolase</keyword>
<keyword evidence="7" id="KW-0732">Signal</keyword>
<dbReference type="Pfam" id="PF00450">
    <property type="entry name" value="Peptidase_S10"/>
    <property type="match status" value="1"/>
</dbReference>
<dbReference type="PRINTS" id="PR00724">
    <property type="entry name" value="CRBOXYPTASEC"/>
</dbReference>
<dbReference type="HOGENOM" id="CLU_008523_10_4_1"/>
<sequence>MVLLKTVGLSWLALCIAVLGVPHEGQSSQSVLQPGVAGFDALDGAVQQGQVYGVGERIESYEVTSVFRIPRHLERKHLFSWFFEARHDPENAPLMLWLNGGPGARTIASGLLFEHGPYSVPVESITMKVNKHSWNEKVNIIYLDQPVGTGYSYGSATTLMLATLAEDVYAFLQLWMHRFPRYAARPFHLAGESWSGHYVPHIAHLIHTSRMRRWSVANGLTDPAAQFETNVEYMCGGAPYPPFRPDDPRCAAWRAATPVCLSLVRSCYKFPSNATCDAATTHCWTVIQGGPLEAAKKNPYDLRKECPEDQAESMCYPEVTAGVAYPNQTSTKLALGVDPGLDFKVTTNYDVNLAFYALGQAMLNSQGCCLRSSTAGSGCLHGVCNYMGIERWMSRLEHDFHAEFDRAPTLSWKMATGEHAGNVRVAGPGAGNVTFVRMFEAGHLAPYDQPEASLDMTTRWIDNRPFFWLCLWSSYARCHKATLLI</sequence>
<dbReference type="PANTHER" id="PTHR11802:SF113">
    <property type="entry name" value="SERINE CARBOXYPEPTIDASE CTSA-4.1"/>
    <property type="match status" value="1"/>
</dbReference>
<dbReference type="Gene3D" id="3.40.50.1820">
    <property type="entry name" value="alpha/beta hydrolase"/>
    <property type="match status" value="1"/>
</dbReference>
<evidence type="ECO:0000256" key="7">
    <source>
        <dbReference type="SAM" id="SignalP"/>
    </source>
</evidence>
<evidence type="ECO:0000256" key="3">
    <source>
        <dbReference type="ARBA" id="ARBA00022645"/>
    </source>
</evidence>
<name>K5WQM1_PHACS</name>
<dbReference type="AlphaFoldDB" id="K5WQM1"/>
<evidence type="ECO:0000256" key="5">
    <source>
        <dbReference type="ARBA" id="ARBA00022801"/>
    </source>
</evidence>
<evidence type="ECO:0000313" key="8">
    <source>
        <dbReference type="EMBL" id="EKM61775.1"/>
    </source>
</evidence>
<reference evidence="8 9" key="1">
    <citation type="journal article" date="2012" name="BMC Genomics">
        <title>Comparative genomics of the white-rot fungi, Phanerochaete carnosa and P. chrysosporium, to elucidate the genetic basis of the distinct wood types they colonize.</title>
        <authorList>
            <person name="Suzuki H."/>
            <person name="MacDonald J."/>
            <person name="Syed K."/>
            <person name="Salamov A."/>
            <person name="Hori C."/>
            <person name="Aerts A."/>
            <person name="Henrissat B."/>
            <person name="Wiebenga A."/>
            <person name="vanKuyk P.A."/>
            <person name="Barry K."/>
            <person name="Lindquist E."/>
            <person name="LaButti K."/>
            <person name="Lapidus A."/>
            <person name="Lucas S."/>
            <person name="Coutinho P."/>
            <person name="Gong Y."/>
            <person name="Samejima M."/>
            <person name="Mahadevan R."/>
            <person name="Abou-Zaid M."/>
            <person name="de Vries R.P."/>
            <person name="Igarashi K."/>
            <person name="Yadav J.S."/>
            <person name="Grigoriev I.V."/>
            <person name="Master E.R."/>
        </authorList>
    </citation>
    <scope>NUCLEOTIDE SEQUENCE [LARGE SCALE GENOMIC DNA]</scope>
    <source>
        <strain evidence="8 9">HHB-10118-sp</strain>
    </source>
</reference>